<feature type="compositionally biased region" description="Polar residues" evidence="3">
    <location>
        <begin position="180"/>
        <end position="190"/>
    </location>
</feature>
<evidence type="ECO:0000256" key="1">
    <source>
        <dbReference type="ARBA" id="ARBA00022443"/>
    </source>
</evidence>
<dbReference type="AlphaFoldDB" id="A0A316VFA8"/>
<evidence type="ECO:0000259" key="4">
    <source>
        <dbReference type="PROSITE" id="PS50002"/>
    </source>
</evidence>
<feature type="compositionally biased region" description="Low complexity" evidence="3">
    <location>
        <begin position="198"/>
        <end position="209"/>
    </location>
</feature>
<evidence type="ECO:0000256" key="3">
    <source>
        <dbReference type="SAM" id="MobiDB-lite"/>
    </source>
</evidence>
<feature type="compositionally biased region" description="Polar residues" evidence="3">
    <location>
        <begin position="270"/>
        <end position="283"/>
    </location>
</feature>
<dbReference type="CDD" id="cd00174">
    <property type="entry name" value="SH3"/>
    <property type="match status" value="1"/>
</dbReference>
<dbReference type="RefSeq" id="XP_025356522.1">
    <property type="nucleotide sequence ID" value="XM_025497766.1"/>
</dbReference>
<feature type="compositionally biased region" description="Polar residues" evidence="3">
    <location>
        <begin position="210"/>
        <end position="228"/>
    </location>
</feature>
<feature type="compositionally biased region" description="Basic and acidic residues" evidence="3">
    <location>
        <begin position="126"/>
        <end position="137"/>
    </location>
</feature>
<dbReference type="SMART" id="SM00326">
    <property type="entry name" value="SH3"/>
    <property type="match status" value="1"/>
</dbReference>
<feature type="compositionally biased region" description="Low complexity" evidence="3">
    <location>
        <begin position="229"/>
        <end position="261"/>
    </location>
</feature>
<dbReference type="Proteomes" id="UP000245771">
    <property type="component" value="Unassembled WGS sequence"/>
</dbReference>
<organism evidence="5 6">
    <name type="scientific">Meira miltonrushii</name>
    <dbReference type="NCBI Taxonomy" id="1280837"/>
    <lineage>
        <taxon>Eukaryota</taxon>
        <taxon>Fungi</taxon>
        <taxon>Dikarya</taxon>
        <taxon>Basidiomycota</taxon>
        <taxon>Ustilaginomycotina</taxon>
        <taxon>Exobasidiomycetes</taxon>
        <taxon>Exobasidiales</taxon>
        <taxon>Brachybasidiaceae</taxon>
        <taxon>Meira</taxon>
    </lineage>
</organism>
<sequence>MNDQTANAAVLNEVNNEANEVAHSQNEEVRRTNQKQQQHGVTIVEPTNTDKDEHSQQHDAQQSESTTSLNTSLITPPAGFVDGEVTPPLPNGQKRLHPLFDEDKIVSEAVARQEGVEGSTKNGGDPNKKSTEKERPNALRLLDSLGNEAGYPSPSGGFVPPITDENWALQQPPVPRSADGINSRSIQQNEEMNKGKMSTSSSNHSNSLSGQFLTGSFSNPSTLGQIEQSSSNLSNNNGESINRPSLAGHKLSSSQSSASGGVYESGGIATHSQAISARSSPSTLAPIRRRSSGSADVLSMNAMTPQEEGSYLPPLKIRDFAYEEVDPRHVGARDVGLPSPEKKHTSGSGFGMSPFGGQVFGGHEWGSTEEEYDDDDDDDEEDDDQEGYGNGSTGDMSAPSSDLPLGLYHAAYDFIAESDHELNIKVGQKVRLIGHVDGGWAIVVRVQDGQDDVAADEEETEKGLVPQAYLQWLAQ</sequence>
<dbReference type="PROSITE" id="PS50002">
    <property type="entry name" value="SH3"/>
    <property type="match status" value="1"/>
</dbReference>
<feature type="compositionally biased region" description="Basic and acidic residues" evidence="3">
    <location>
        <begin position="48"/>
        <end position="57"/>
    </location>
</feature>
<dbReference type="STRING" id="1280837.A0A316VFA8"/>
<evidence type="ECO:0000256" key="2">
    <source>
        <dbReference type="PROSITE-ProRule" id="PRU00192"/>
    </source>
</evidence>
<feature type="domain" description="SH3" evidence="4">
    <location>
        <begin position="403"/>
        <end position="475"/>
    </location>
</feature>
<dbReference type="GeneID" id="37019547"/>
<reference evidence="5 6" key="1">
    <citation type="journal article" date="2018" name="Mol. Biol. Evol.">
        <title>Broad Genomic Sampling Reveals a Smut Pathogenic Ancestry of the Fungal Clade Ustilaginomycotina.</title>
        <authorList>
            <person name="Kijpornyongpan T."/>
            <person name="Mondo S.J."/>
            <person name="Barry K."/>
            <person name="Sandor L."/>
            <person name="Lee J."/>
            <person name="Lipzen A."/>
            <person name="Pangilinan J."/>
            <person name="LaButti K."/>
            <person name="Hainaut M."/>
            <person name="Henrissat B."/>
            <person name="Grigoriev I.V."/>
            <person name="Spatafora J.W."/>
            <person name="Aime M.C."/>
        </authorList>
    </citation>
    <scope>NUCLEOTIDE SEQUENCE [LARGE SCALE GENOMIC DNA]</scope>
    <source>
        <strain evidence="5 6">MCA 3882</strain>
    </source>
</reference>
<protein>
    <recommendedName>
        <fullName evidence="4">SH3 domain-containing protein</fullName>
    </recommendedName>
</protein>
<feature type="compositionally biased region" description="Polar residues" evidence="3">
    <location>
        <begin position="58"/>
        <end position="74"/>
    </location>
</feature>
<feature type="region of interest" description="Disordered" evidence="3">
    <location>
        <begin position="331"/>
        <end position="401"/>
    </location>
</feature>
<evidence type="ECO:0000313" key="5">
    <source>
        <dbReference type="EMBL" id="PWN36220.1"/>
    </source>
</evidence>
<dbReference type="InterPro" id="IPR001452">
    <property type="entry name" value="SH3_domain"/>
</dbReference>
<name>A0A316VFA8_9BASI</name>
<keyword evidence="6" id="KW-1185">Reference proteome</keyword>
<proteinExistence type="predicted"/>
<dbReference type="InParanoid" id="A0A316VFA8"/>
<gene>
    <name evidence="5" type="ORF">FA14DRAFT_155625</name>
</gene>
<dbReference type="OrthoDB" id="5340910at2759"/>
<dbReference type="InterPro" id="IPR036028">
    <property type="entry name" value="SH3-like_dom_sf"/>
</dbReference>
<keyword evidence="1 2" id="KW-0728">SH3 domain</keyword>
<feature type="compositionally biased region" description="Acidic residues" evidence="3">
    <location>
        <begin position="367"/>
        <end position="386"/>
    </location>
</feature>
<feature type="compositionally biased region" description="Low complexity" evidence="3">
    <location>
        <begin position="1"/>
        <end position="22"/>
    </location>
</feature>
<dbReference type="EMBL" id="KZ819603">
    <property type="protein sequence ID" value="PWN36220.1"/>
    <property type="molecule type" value="Genomic_DNA"/>
</dbReference>
<evidence type="ECO:0000313" key="6">
    <source>
        <dbReference type="Proteomes" id="UP000245771"/>
    </source>
</evidence>
<feature type="region of interest" description="Disordered" evidence="3">
    <location>
        <begin position="1"/>
        <end position="297"/>
    </location>
</feature>
<dbReference type="SUPFAM" id="SSF50044">
    <property type="entry name" value="SH3-domain"/>
    <property type="match status" value="1"/>
</dbReference>
<dbReference type="Pfam" id="PF00018">
    <property type="entry name" value="SH3_1"/>
    <property type="match status" value="1"/>
</dbReference>
<dbReference type="Gene3D" id="2.30.30.40">
    <property type="entry name" value="SH3 Domains"/>
    <property type="match status" value="1"/>
</dbReference>
<accession>A0A316VFA8</accession>